<gene>
    <name evidence="2" type="ORF">SAMN04487943_108174</name>
</gene>
<accession>A0A1I4NFS2</accession>
<dbReference type="STRING" id="334253.SAMN04487943_108174"/>
<dbReference type="Pfam" id="PF00797">
    <property type="entry name" value="Acetyltransf_2"/>
    <property type="match status" value="1"/>
</dbReference>
<dbReference type="InterPro" id="IPR001447">
    <property type="entry name" value="Arylamine_N-AcTrfase"/>
</dbReference>
<dbReference type="InterPro" id="IPR038765">
    <property type="entry name" value="Papain-like_cys_pep_sf"/>
</dbReference>
<dbReference type="AlphaFoldDB" id="A0A1I4NFS2"/>
<evidence type="ECO:0000256" key="1">
    <source>
        <dbReference type="ARBA" id="ARBA00006547"/>
    </source>
</evidence>
<keyword evidence="2" id="KW-0808">Transferase</keyword>
<dbReference type="EMBL" id="FOTR01000008">
    <property type="protein sequence ID" value="SFM14235.1"/>
    <property type="molecule type" value="Genomic_DNA"/>
</dbReference>
<dbReference type="InterPro" id="IPR053710">
    <property type="entry name" value="Arylamine_NAT_domain_sf"/>
</dbReference>
<dbReference type="SUPFAM" id="SSF54001">
    <property type="entry name" value="Cysteine proteinases"/>
    <property type="match status" value="1"/>
</dbReference>
<dbReference type="Proteomes" id="UP000198565">
    <property type="component" value="Unassembled WGS sequence"/>
</dbReference>
<comment type="similarity">
    <text evidence="1">Belongs to the arylamine N-acetyltransferase family.</text>
</comment>
<protein>
    <submittedName>
        <fullName evidence="2">N-acetyltransferase</fullName>
    </submittedName>
</protein>
<proteinExistence type="inferred from homology"/>
<evidence type="ECO:0000313" key="2">
    <source>
        <dbReference type="EMBL" id="SFM14235.1"/>
    </source>
</evidence>
<keyword evidence="3" id="KW-1185">Reference proteome</keyword>
<evidence type="ECO:0000313" key="3">
    <source>
        <dbReference type="Proteomes" id="UP000198565"/>
    </source>
</evidence>
<name>A0A1I4NFS2_9BACI</name>
<organism evidence="2 3">
    <name type="scientific">Gracilibacillus orientalis</name>
    <dbReference type="NCBI Taxonomy" id="334253"/>
    <lineage>
        <taxon>Bacteria</taxon>
        <taxon>Bacillati</taxon>
        <taxon>Bacillota</taxon>
        <taxon>Bacilli</taxon>
        <taxon>Bacillales</taxon>
        <taxon>Bacillaceae</taxon>
        <taxon>Gracilibacillus</taxon>
    </lineage>
</organism>
<dbReference type="Gene3D" id="3.30.2140.20">
    <property type="match status" value="1"/>
</dbReference>
<dbReference type="GO" id="GO:0016407">
    <property type="term" value="F:acetyltransferase activity"/>
    <property type="evidence" value="ECO:0007669"/>
    <property type="project" value="InterPro"/>
</dbReference>
<reference evidence="3" key="1">
    <citation type="submission" date="2016-10" db="EMBL/GenBank/DDBJ databases">
        <authorList>
            <person name="Varghese N."/>
            <person name="Submissions S."/>
        </authorList>
    </citation>
    <scope>NUCLEOTIDE SEQUENCE [LARGE SCALE GENOMIC DNA]</scope>
    <source>
        <strain evidence="3">CGMCC 1.4250</strain>
    </source>
</reference>
<sequence>MQLGTIHLAILVQIPNTKEYVYVDCGTAAPLFKPLRFETDPDNSVSFGGIEVFIQPEDESGNFTFHRYIDGKLIKQTLWSFTTKKTYHFKDFITPIQEYFQPGTLFMSTLRCQMWQQEKKRSLSLVNHTLNIRDINGKVEKHQLSSINDIRNVINEEFQLPYLPVERAIIVLQELGVDIFQDLKKDHSVNLG</sequence>